<evidence type="ECO:0000259" key="1">
    <source>
        <dbReference type="Pfam" id="PF00646"/>
    </source>
</evidence>
<dbReference type="InterPro" id="IPR005174">
    <property type="entry name" value="KIB1-4_b-propeller"/>
</dbReference>
<evidence type="ECO:0000313" key="3">
    <source>
        <dbReference type="EMBL" id="KAJ4750139.1"/>
    </source>
</evidence>
<feature type="domain" description="KIB1-4 beta-propeller" evidence="2">
    <location>
        <begin position="62"/>
        <end position="307"/>
    </location>
</feature>
<dbReference type="EMBL" id="JAMFTS010000002">
    <property type="protein sequence ID" value="KAJ4796931.1"/>
    <property type="molecule type" value="Genomic_DNA"/>
</dbReference>
<dbReference type="InterPro" id="IPR036047">
    <property type="entry name" value="F-box-like_dom_sf"/>
</dbReference>
<dbReference type="PANTHER" id="PTHR44259">
    <property type="entry name" value="OS07G0183000 PROTEIN-RELATED"/>
    <property type="match status" value="1"/>
</dbReference>
<evidence type="ECO:0000313" key="5">
    <source>
        <dbReference type="Proteomes" id="UP001140206"/>
    </source>
</evidence>
<comment type="caution">
    <text evidence="3">The sequence shown here is derived from an EMBL/GenBank/DDBJ whole genome shotgun (WGS) entry which is preliminary data.</text>
</comment>
<feature type="domain" description="F-box" evidence="1">
    <location>
        <begin position="3"/>
        <end position="41"/>
    </location>
</feature>
<proteinExistence type="predicted"/>
<accession>A0AAV8C4Q1</accession>
<dbReference type="Gene3D" id="1.20.1280.50">
    <property type="match status" value="1"/>
</dbReference>
<evidence type="ECO:0000313" key="4">
    <source>
        <dbReference type="EMBL" id="KAJ4796931.1"/>
    </source>
</evidence>
<dbReference type="InterPro" id="IPR001810">
    <property type="entry name" value="F-box_dom"/>
</dbReference>
<gene>
    <name evidence="4" type="ORF">LUZ62_048177</name>
    <name evidence="3" type="ORF">LUZ62_084544</name>
</gene>
<keyword evidence="5" id="KW-1185">Reference proteome</keyword>
<dbReference type="Pfam" id="PF00646">
    <property type="entry name" value="F-box"/>
    <property type="match status" value="1"/>
</dbReference>
<reference evidence="3" key="1">
    <citation type="submission" date="2022-08" db="EMBL/GenBank/DDBJ databases">
        <authorList>
            <person name="Marques A."/>
        </authorList>
    </citation>
    <scope>NUCLEOTIDE SEQUENCE</scope>
    <source>
        <strain evidence="3">RhyPub2mFocal</strain>
        <tissue evidence="3">Leaves</tissue>
    </source>
</reference>
<organism evidence="3 5">
    <name type="scientific">Rhynchospora pubera</name>
    <dbReference type="NCBI Taxonomy" id="906938"/>
    <lineage>
        <taxon>Eukaryota</taxon>
        <taxon>Viridiplantae</taxon>
        <taxon>Streptophyta</taxon>
        <taxon>Embryophyta</taxon>
        <taxon>Tracheophyta</taxon>
        <taxon>Spermatophyta</taxon>
        <taxon>Magnoliopsida</taxon>
        <taxon>Liliopsida</taxon>
        <taxon>Poales</taxon>
        <taxon>Cyperaceae</taxon>
        <taxon>Cyperoideae</taxon>
        <taxon>Rhynchosporeae</taxon>
        <taxon>Rhynchospora</taxon>
    </lineage>
</organism>
<dbReference type="Pfam" id="PF03478">
    <property type="entry name" value="Beta-prop_KIB1-4"/>
    <property type="match status" value="1"/>
</dbReference>
<dbReference type="SUPFAM" id="SSF81383">
    <property type="entry name" value="F-box domain"/>
    <property type="match status" value="1"/>
</dbReference>
<sequence length="345" mass="38523">MDWSALPPELLHLISTKFSSFSDLIHFRAVCNTWRASATSVLPTQIPYFLLEPDPGDTTLQFYSLTSCKTHTVTVPSCHDQTVLDLSNGFLLVQHLENPDLSLLNPVTNSKVSLPFLQIKRPQLVWSSPDPTRTDGYTVCLFGNARLPNKLSAFWRCGELEWSTINNGSPRSCYYGEMYLVLSTVSKNLEIFDVATKTLRDVVPPPPGEGPFSPPGALVYIVASAGHVLRVLEHDDRYQPVDQCHFDIHRLEFGADKKKPSWVKVSNIGDQVLFLNIVNGFSISPSCFEGVRGNSIYFMKAEGILFDHLSCYNLARYDIGTGIAEELPFPSVTGGAWFLPSLHYF</sequence>
<dbReference type="EMBL" id="JAMFTS010000005">
    <property type="protein sequence ID" value="KAJ4750139.1"/>
    <property type="molecule type" value="Genomic_DNA"/>
</dbReference>
<dbReference type="Proteomes" id="UP001140206">
    <property type="component" value="Chromosome 5"/>
</dbReference>
<dbReference type="SUPFAM" id="SSF82171">
    <property type="entry name" value="DPP6 N-terminal domain-like"/>
    <property type="match status" value="1"/>
</dbReference>
<dbReference type="PANTHER" id="PTHR44259:SF114">
    <property type="entry name" value="OS06G0707300 PROTEIN"/>
    <property type="match status" value="1"/>
</dbReference>
<dbReference type="Proteomes" id="UP001140206">
    <property type="component" value="Chromosome 2"/>
</dbReference>
<protein>
    <submittedName>
        <fullName evidence="4">F-box protein (DUF295)</fullName>
    </submittedName>
    <submittedName>
        <fullName evidence="3">F-box protein skip23</fullName>
    </submittedName>
</protein>
<dbReference type="AlphaFoldDB" id="A0AAV8C4Q1"/>
<dbReference type="InterPro" id="IPR050942">
    <property type="entry name" value="F-box_BR-signaling"/>
</dbReference>
<evidence type="ECO:0000259" key="2">
    <source>
        <dbReference type="Pfam" id="PF03478"/>
    </source>
</evidence>
<name>A0AAV8C4Q1_9POAL</name>